<protein>
    <submittedName>
        <fullName evidence="1">DUF6340 family protein</fullName>
    </submittedName>
</protein>
<evidence type="ECO:0000313" key="2">
    <source>
        <dbReference type="Proteomes" id="UP001205603"/>
    </source>
</evidence>
<dbReference type="InterPro" id="IPR045921">
    <property type="entry name" value="DUF6340"/>
</dbReference>
<dbReference type="SUPFAM" id="SSF48452">
    <property type="entry name" value="TPR-like"/>
    <property type="match status" value="1"/>
</dbReference>
<name>A0ABT1MHQ7_9BACT</name>
<sequence>MKPGLGFILLTSICILTSCSSISEMTLNVVRPAEITLPVFTRTVTLVNLSKKNEGSEGVFIDAYGSKRPLRLEYTDPSGNLVQMLNDYLGKSGYFSNISLFTLFDRTNLLNKKMTDKELDAIRDSTGNEMVLVLSDFYIEPTLRERWYNTYSPVLTLDLVAHSKYELYAPDNKYETISYSDTLYWDNVGEIVGDTEIGFSLDNCIKDMAGYTADHLVKLLVPYNESVKRFYFTSSDPLMKDAAIYWKQGKYEDASYLWEYAWENSKKNKKRAKAAANLALYYELQDNYSTALEWANRSFRIFSLSAEKNTAYIRMLKWYIGQLEKRIKDDDKLRFQLI</sequence>
<evidence type="ECO:0000313" key="1">
    <source>
        <dbReference type="EMBL" id="MCP9612157.1"/>
    </source>
</evidence>
<dbReference type="InterPro" id="IPR011990">
    <property type="entry name" value="TPR-like_helical_dom_sf"/>
</dbReference>
<gene>
    <name evidence="1" type="ORF">NMU02_08645</name>
</gene>
<dbReference type="RefSeq" id="WP_255027418.1">
    <property type="nucleotide sequence ID" value="NZ_JANDHW010000007.1"/>
</dbReference>
<dbReference type="PROSITE" id="PS51257">
    <property type="entry name" value="PROKAR_LIPOPROTEIN"/>
    <property type="match status" value="1"/>
</dbReference>
<accession>A0ABT1MHQ7</accession>
<keyword evidence="2" id="KW-1185">Reference proteome</keyword>
<dbReference type="Gene3D" id="1.25.40.10">
    <property type="entry name" value="Tetratricopeptide repeat domain"/>
    <property type="match status" value="1"/>
</dbReference>
<reference evidence="1 2" key="1">
    <citation type="submission" date="2022-07" db="EMBL/GenBank/DDBJ databases">
        <title>Fecal culturing of patients with breast cancer.</title>
        <authorList>
            <person name="Teng N.M.Y."/>
            <person name="Kiu R."/>
            <person name="Evans R."/>
            <person name="Baker D.J."/>
            <person name="Zenner C."/>
            <person name="Robinson S.D."/>
            <person name="Hall L.J."/>
        </authorList>
    </citation>
    <scope>NUCLEOTIDE SEQUENCE [LARGE SCALE GENOMIC DNA]</scope>
    <source>
        <strain evidence="1 2">LH1063</strain>
    </source>
</reference>
<comment type="caution">
    <text evidence="1">The sequence shown here is derived from an EMBL/GenBank/DDBJ whole genome shotgun (WGS) entry which is preliminary data.</text>
</comment>
<proteinExistence type="predicted"/>
<dbReference type="Pfam" id="PF19867">
    <property type="entry name" value="DUF6340"/>
    <property type="match status" value="1"/>
</dbReference>
<dbReference type="Proteomes" id="UP001205603">
    <property type="component" value="Unassembled WGS sequence"/>
</dbReference>
<dbReference type="EMBL" id="JANDHW010000007">
    <property type="protein sequence ID" value="MCP9612157.1"/>
    <property type="molecule type" value="Genomic_DNA"/>
</dbReference>
<organism evidence="1 2">
    <name type="scientific">Coprobacter tertius</name>
    <dbReference type="NCBI Taxonomy" id="2944915"/>
    <lineage>
        <taxon>Bacteria</taxon>
        <taxon>Pseudomonadati</taxon>
        <taxon>Bacteroidota</taxon>
        <taxon>Bacteroidia</taxon>
        <taxon>Bacteroidales</taxon>
        <taxon>Barnesiellaceae</taxon>
        <taxon>Coprobacter</taxon>
    </lineage>
</organism>